<reference evidence="1 2" key="1">
    <citation type="submission" date="2020-01" db="EMBL/GenBank/DDBJ databases">
        <title>Whole genome sequence of Heliobacterium gestii DSM 11169.</title>
        <authorList>
            <person name="Kyndt J.A."/>
            <person name="Meyer T.E."/>
        </authorList>
    </citation>
    <scope>NUCLEOTIDE SEQUENCE [LARGE SCALE GENOMIC DNA]</scope>
    <source>
        <strain evidence="1 2">DSM 11169</strain>
    </source>
</reference>
<dbReference type="AlphaFoldDB" id="A0A845LB12"/>
<evidence type="ECO:0008006" key="3">
    <source>
        <dbReference type="Google" id="ProtNLM"/>
    </source>
</evidence>
<sequence length="184" mass="20188">MDCRIKEGGVSVDAGPNEIVDATLELPCLRPISAELAFDCSVALRKVVPVQIQACVVDEKEKCANIMATVLDYKAVEHCLCRRRIQAFGICKTAVVIACHPLNIACRTDILRFNRHPHGACNVKVTVHFDAVVLFSALVNGKTQVASRQFNHLCCECGFVVPDPEEGRLIARAKVIPRLPGQRL</sequence>
<name>A0A845LB12_HELGE</name>
<accession>A0A845LB12</accession>
<proteinExistence type="predicted"/>
<evidence type="ECO:0000313" key="1">
    <source>
        <dbReference type="EMBL" id="MZP42761.1"/>
    </source>
</evidence>
<protein>
    <recommendedName>
        <fullName evidence="3">SipL SPOCS domain-containing protein</fullName>
    </recommendedName>
</protein>
<dbReference type="Proteomes" id="UP000471031">
    <property type="component" value="Unassembled WGS sequence"/>
</dbReference>
<evidence type="ECO:0000313" key="2">
    <source>
        <dbReference type="Proteomes" id="UP000471031"/>
    </source>
</evidence>
<dbReference type="EMBL" id="WXEX01000005">
    <property type="protein sequence ID" value="MZP42761.1"/>
    <property type="molecule type" value="Genomic_DNA"/>
</dbReference>
<keyword evidence="2" id="KW-1185">Reference proteome</keyword>
<comment type="caution">
    <text evidence="1">The sequence shown here is derived from an EMBL/GenBank/DDBJ whole genome shotgun (WGS) entry which is preliminary data.</text>
</comment>
<gene>
    <name evidence="1" type="ORF">GTO89_06865</name>
</gene>
<dbReference type="OrthoDB" id="9851959at2"/>
<dbReference type="RefSeq" id="WP_161261342.1">
    <property type="nucleotide sequence ID" value="NZ_JAFBDC010000004.1"/>
</dbReference>
<organism evidence="1 2">
    <name type="scientific">Heliomicrobium gestii</name>
    <name type="common">Heliobacterium gestii</name>
    <dbReference type="NCBI Taxonomy" id="2699"/>
    <lineage>
        <taxon>Bacteria</taxon>
        <taxon>Bacillati</taxon>
        <taxon>Bacillota</taxon>
        <taxon>Clostridia</taxon>
        <taxon>Eubacteriales</taxon>
        <taxon>Heliobacteriaceae</taxon>
        <taxon>Heliomicrobium</taxon>
    </lineage>
</organism>